<dbReference type="NCBIfam" id="NF042915">
    <property type="entry name" value="MAB_1171c_fam"/>
    <property type="match status" value="1"/>
</dbReference>
<accession>A0ABS2AVK2</accession>
<dbReference type="EMBL" id="JAENHP010000049">
    <property type="protein sequence ID" value="MBM2623874.1"/>
    <property type="molecule type" value="Genomic_DNA"/>
</dbReference>
<keyword evidence="4" id="KW-1185">Reference proteome</keyword>
<keyword evidence="1" id="KW-0472">Membrane</keyword>
<evidence type="ECO:0000313" key="3">
    <source>
        <dbReference type="EMBL" id="MBM2623874.1"/>
    </source>
</evidence>
<dbReference type="RefSeq" id="WP_203384225.1">
    <property type="nucleotide sequence ID" value="NZ_JAENHP010000049.1"/>
</dbReference>
<feature type="domain" description="DUF6545" evidence="2">
    <location>
        <begin position="247"/>
        <end position="387"/>
    </location>
</feature>
<evidence type="ECO:0000313" key="4">
    <source>
        <dbReference type="Proteomes" id="UP000632138"/>
    </source>
</evidence>
<sequence length="404" mass="44349">MTQYDYLIAGLIAFVALYFKLRQLRRDPHNPALRAICGILAGLGACVIVGWEPMYVAVDQAAGIPNLARYLEHAFSLVAAASAQSLFLFLGDPDKAPRRAKVRWISLGVAVLAMGVIFSLGSFSEEAPKDFAARYATTPALSQYMLAFLAFLALTMTDILRMSARYGRQLPASLLRFGIRLLVAGSVIGLLYVVHKATFIICAQFDVAFPWAEGPASQAMLLIGIALVAGGLVIPAAGSYLVDAWHWPRRYRLYRDMHPLWEGIHGVVQDLSLHPPRRWPGIRLMSIALYRRVIEIRDGLSELSSYLDPVVVSEANSLTSGQEMPDREARAVAEAAGIAVMLDYYMATSPETRTPLSRKGRNSDIGDAGEDLDADAEWLAAVSRAYAASPIVDKLRRTRRPAEL</sequence>
<evidence type="ECO:0000259" key="2">
    <source>
        <dbReference type="Pfam" id="PF20182"/>
    </source>
</evidence>
<reference evidence="3 4" key="1">
    <citation type="submission" date="2021-01" db="EMBL/GenBank/DDBJ databases">
        <title>Actinoplanes sp. nov. LDG1-06 isolated from lichen.</title>
        <authorList>
            <person name="Saeng-In P."/>
            <person name="Phongsopitanun W."/>
            <person name="Kanchanasin P."/>
            <person name="Yuki M."/>
            <person name="Kudo T."/>
            <person name="Ohkuma M."/>
            <person name="Tanasupawat S."/>
        </authorList>
    </citation>
    <scope>NUCLEOTIDE SEQUENCE [LARGE SCALE GENOMIC DNA]</scope>
    <source>
        <strain evidence="3 4">LDG1-06</strain>
    </source>
</reference>
<dbReference type="Proteomes" id="UP000632138">
    <property type="component" value="Unassembled WGS sequence"/>
</dbReference>
<keyword evidence="1" id="KW-1133">Transmembrane helix</keyword>
<feature type="transmembrane region" description="Helical" evidence="1">
    <location>
        <begin position="71"/>
        <end position="90"/>
    </location>
</feature>
<gene>
    <name evidence="3" type="ORF">JIG36_51135</name>
</gene>
<organism evidence="3 4">
    <name type="scientific">Paractinoplanes ovalisporus</name>
    <dbReference type="NCBI Taxonomy" id="2810368"/>
    <lineage>
        <taxon>Bacteria</taxon>
        <taxon>Bacillati</taxon>
        <taxon>Actinomycetota</taxon>
        <taxon>Actinomycetes</taxon>
        <taxon>Micromonosporales</taxon>
        <taxon>Micromonosporaceae</taxon>
        <taxon>Paractinoplanes</taxon>
    </lineage>
</organism>
<name>A0ABS2AVK2_9ACTN</name>
<feature type="transmembrane region" description="Helical" evidence="1">
    <location>
        <begin position="181"/>
        <end position="207"/>
    </location>
</feature>
<proteinExistence type="predicted"/>
<protein>
    <recommendedName>
        <fullName evidence="2">DUF6545 domain-containing protein</fullName>
    </recommendedName>
</protein>
<dbReference type="InterPro" id="IPR046675">
    <property type="entry name" value="DUF6545"/>
</dbReference>
<feature type="transmembrane region" description="Helical" evidence="1">
    <location>
        <begin position="141"/>
        <end position="160"/>
    </location>
</feature>
<comment type="caution">
    <text evidence="3">The sequence shown here is derived from an EMBL/GenBank/DDBJ whole genome shotgun (WGS) entry which is preliminary data.</text>
</comment>
<feature type="transmembrane region" description="Helical" evidence="1">
    <location>
        <begin position="102"/>
        <end position="121"/>
    </location>
</feature>
<dbReference type="InterPro" id="IPR050039">
    <property type="entry name" value="MAB_1171c-like"/>
</dbReference>
<evidence type="ECO:0000256" key="1">
    <source>
        <dbReference type="SAM" id="Phobius"/>
    </source>
</evidence>
<feature type="transmembrane region" description="Helical" evidence="1">
    <location>
        <begin position="33"/>
        <end position="51"/>
    </location>
</feature>
<feature type="transmembrane region" description="Helical" evidence="1">
    <location>
        <begin position="219"/>
        <end position="242"/>
    </location>
</feature>
<keyword evidence="1" id="KW-0812">Transmembrane</keyword>
<dbReference type="Pfam" id="PF20182">
    <property type="entry name" value="DUF6545"/>
    <property type="match status" value="1"/>
</dbReference>
<feature type="transmembrane region" description="Helical" evidence="1">
    <location>
        <begin position="6"/>
        <end position="21"/>
    </location>
</feature>